<organism evidence="8 9">
    <name type="scientific">Panagrolaimus davidi</name>
    <dbReference type="NCBI Taxonomy" id="227884"/>
    <lineage>
        <taxon>Eukaryota</taxon>
        <taxon>Metazoa</taxon>
        <taxon>Ecdysozoa</taxon>
        <taxon>Nematoda</taxon>
        <taxon>Chromadorea</taxon>
        <taxon>Rhabditida</taxon>
        <taxon>Tylenchina</taxon>
        <taxon>Panagrolaimomorpha</taxon>
        <taxon>Panagrolaimoidea</taxon>
        <taxon>Panagrolaimidae</taxon>
        <taxon>Panagrolaimus</taxon>
    </lineage>
</organism>
<dbReference type="PANTHER" id="PTHR11380:SF5">
    <property type="entry name" value="TRANSCRIPTION INITIATION FACTOR TFIID SUBUNIT 13"/>
    <property type="match status" value="1"/>
</dbReference>
<name>A0A914Q0N7_9BILA</name>
<dbReference type="AlphaFoldDB" id="A0A914Q0N7"/>
<evidence type="ECO:0000256" key="3">
    <source>
        <dbReference type="ARBA" id="ARBA00023163"/>
    </source>
</evidence>
<evidence type="ECO:0000256" key="6">
    <source>
        <dbReference type="ARBA" id="ARBA00040136"/>
    </source>
</evidence>
<evidence type="ECO:0000313" key="9">
    <source>
        <dbReference type="WBParaSite" id="PDA_v2.g24692.t1"/>
    </source>
</evidence>
<feature type="region of interest" description="Disordered" evidence="7">
    <location>
        <begin position="1"/>
        <end position="32"/>
    </location>
</feature>
<dbReference type="InterPro" id="IPR003195">
    <property type="entry name" value="TFIID_TAF13"/>
</dbReference>
<evidence type="ECO:0000313" key="8">
    <source>
        <dbReference type="Proteomes" id="UP000887578"/>
    </source>
</evidence>
<dbReference type="InterPro" id="IPR009072">
    <property type="entry name" value="Histone-fold"/>
</dbReference>
<evidence type="ECO:0000256" key="7">
    <source>
        <dbReference type="SAM" id="MobiDB-lite"/>
    </source>
</evidence>
<comment type="similarity">
    <text evidence="5">Belongs to the TAF13 family.</text>
</comment>
<dbReference type="PANTHER" id="PTHR11380">
    <property type="entry name" value="TRANSCRIPTION INITIATION FACTOR TFIID/SUPT3-RELATED"/>
    <property type="match status" value="1"/>
</dbReference>
<keyword evidence="3" id="KW-0804">Transcription</keyword>
<reference evidence="9" key="1">
    <citation type="submission" date="2022-11" db="UniProtKB">
        <authorList>
            <consortium name="WormBaseParasite"/>
        </authorList>
    </citation>
    <scope>IDENTIFICATION</scope>
</reference>
<proteinExistence type="inferred from homology"/>
<dbReference type="GO" id="GO:0006366">
    <property type="term" value="P:transcription by RNA polymerase II"/>
    <property type="evidence" value="ECO:0007669"/>
    <property type="project" value="InterPro"/>
</dbReference>
<keyword evidence="4" id="KW-0539">Nucleus</keyword>
<evidence type="ECO:0000256" key="2">
    <source>
        <dbReference type="ARBA" id="ARBA00023015"/>
    </source>
</evidence>
<dbReference type="CDD" id="cd07978">
    <property type="entry name" value="HFD_TAF13"/>
    <property type="match status" value="1"/>
</dbReference>
<evidence type="ECO:0000256" key="4">
    <source>
        <dbReference type="ARBA" id="ARBA00023242"/>
    </source>
</evidence>
<dbReference type="GO" id="GO:0046982">
    <property type="term" value="F:protein heterodimerization activity"/>
    <property type="evidence" value="ECO:0007669"/>
    <property type="project" value="InterPro"/>
</dbReference>
<keyword evidence="2" id="KW-0805">Transcription regulation</keyword>
<keyword evidence="8" id="KW-1185">Reference proteome</keyword>
<dbReference type="SUPFAM" id="SSF47113">
    <property type="entry name" value="Histone-fold"/>
    <property type="match status" value="1"/>
</dbReference>
<dbReference type="WBParaSite" id="PDA_v2.g24692.t1">
    <property type="protein sequence ID" value="PDA_v2.g24692.t1"/>
    <property type="gene ID" value="PDA_v2.g24692"/>
</dbReference>
<evidence type="ECO:0000256" key="1">
    <source>
        <dbReference type="ARBA" id="ARBA00004123"/>
    </source>
</evidence>
<dbReference type="Proteomes" id="UP000887578">
    <property type="component" value="Unplaced"/>
</dbReference>
<accession>A0A914Q0N7</accession>
<comment type="subcellular location">
    <subcellularLocation>
        <location evidence="1">Nucleus</location>
    </subcellularLocation>
</comment>
<dbReference type="Pfam" id="PF02269">
    <property type="entry name" value="TFIID-18kDa"/>
    <property type="match status" value="1"/>
</dbReference>
<dbReference type="GO" id="GO:0005669">
    <property type="term" value="C:transcription factor TFIID complex"/>
    <property type="evidence" value="ECO:0007669"/>
    <property type="project" value="TreeGrafter"/>
</dbReference>
<evidence type="ECO:0000256" key="5">
    <source>
        <dbReference type="ARBA" id="ARBA00038392"/>
    </source>
</evidence>
<sequence length="127" mass="14948">MARILPDEPSLFESEDEDETEEKKTPENNNQQIRRELKNMLYGFGDVKEPMEDTIEELYEIVMEFINAVCNKAAALNGHKKVTLDEIHFLIRRDMKKFTRVAELLSMSEELKKARKDFENEIPLKLD</sequence>
<protein>
    <recommendedName>
        <fullName evidence="6">Transcription initiation factor TFIID subunit 13</fullName>
    </recommendedName>
</protein>
<dbReference type="Gene3D" id="1.10.20.10">
    <property type="entry name" value="Histone, subunit A"/>
    <property type="match status" value="1"/>
</dbReference>